<dbReference type="EMBL" id="JAHLFV010000088">
    <property type="protein sequence ID" value="MBU3849694.1"/>
    <property type="molecule type" value="Genomic_DNA"/>
</dbReference>
<protein>
    <submittedName>
        <fullName evidence="2">Uncharacterized protein</fullName>
    </submittedName>
</protein>
<organism evidence="2 3">
    <name type="scientific">Candidatus Treponema excrementipullorum</name>
    <dbReference type="NCBI Taxonomy" id="2838768"/>
    <lineage>
        <taxon>Bacteria</taxon>
        <taxon>Pseudomonadati</taxon>
        <taxon>Spirochaetota</taxon>
        <taxon>Spirochaetia</taxon>
        <taxon>Spirochaetales</taxon>
        <taxon>Treponemataceae</taxon>
        <taxon>Treponema</taxon>
    </lineage>
</organism>
<accession>A0A9E2NZ39</accession>
<evidence type="ECO:0000256" key="1">
    <source>
        <dbReference type="SAM" id="MobiDB-lite"/>
    </source>
</evidence>
<gene>
    <name evidence="2" type="ORF">IAA16_03930</name>
</gene>
<evidence type="ECO:0000313" key="2">
    <source>
        <dbReference type="EMBL" id="MBU3849694.1"/>
    </source>
</evidence>
<evidence type="ECO:0000313" key="3">
    <source>
        <dbReference type="Proteomes" id="UP000823914"/>
    </source>
</evidence>
<feature type="region of interest" description="Disordered" evidence="1">
    <location>
        <begin position="1"/>
        <end position="24"/>
    </location>
</feature>
<comment type="caution">
    <text evidence="2">The sequence shown here is derived from an EMBL/GenBank/DDBJ whole genome shotgun (WGS) entry which is preliminary data.</text>
</comment>
<dbReference type="AlphaFoldDB" id="A0A9E2NZ39"/>
<reference evidence="2" key="2">
    <citation type="submission" date="2021-04" db="EMBL/GenBank/DDBJ databases">
        <authorList>
            <person name="Gilroy R."/>
        </authorList>
    </citation>
    <scope>NUCLEOTIDE SEQUENCE</scope>
    <source>
        <strain evidence="2">Gambia15-2214</strain>
    </source>
</reference>
<reference evidence="2" key="1">
    <citation type="journal article" date="2021" name="PeerJ">
        <title>Extensive microbial diversity within the chicken gut microbiome revealed by metagenomics and culture.</title>
        <authorList>
            <person name="Gilroy R."/>
            <person name="Ravi A."/>
            <person name="Getino M."/>
            <person name="Pursley I."/>
            <person name="Horton D.L."/>
            <person name="Alikhan N.F."/>
            <person name="Baker D."/>
            <person name="Gharbi K."/>
            <person name="Hall N."/>
            <person name="Watson M."/>
            <person name="Adriaenssens E.M."/>
            <person name="Foster-Nyarko E."/>
            <person name="Jarju S."/>
            <person name="Secka A."/>
            <person name="Antonio M."/>
            <person name="Oren A."/>
            <person name="Chaudhuri R.R."/>
            <person name="La Ragione R."/>
            <person name="Hildebrand F."/>
            <person name="Pallen M.J."/>
        </authorList>
    </citation>
    <scope>NUCLEOTIDE SEQUENCE</scope>
    <source>
        <strain evidence="2">Gambia15-2214</strain>
    </source>
</reference>
<sequence>MDKKDGSVKTLPSHPKGEEDAENQKLQCVRLQVSEETAVIVVALAICKIKHYPGVKLQQK</sequence>
<proteinExistence type="predicted"/>
<dbReference type="Proteomes" id="UP000823914">
    <property type="component" value="Unassembled WGS sequence"/>
</dbReference>
<name>A0A9E2NZ39_9SPIR</name>